<comment type="catalytic activity">
    <reaction evidence="9">
        <text>(sulfur carrier)-H + L-cysteine = (sulfur carrier)-SH + L-alanine</text>
        <dbReference type="Rhea" id="RHEA:43892"/>
        <dbReference type="Rhea" id="RHEA-COMP:14737"/>
        <dbReference type="Rhea" id="RHEA-COMP:14739"/>
        <dbReference type="ChEBI" id="CHEBI:29917"/>
        <dbReference type="ChEBI" id="CHEBI:35235"/>
        <dbReference type="ChEBI" id="CHEBI:57972"/>
        <dbReference type="ChEBI" id="CHEBI:64428"/>
        <dbReference type="EC" id="2.8.1.7"/>
    </reaction>
</comment>
<evidence type="ECO:0000256" key="1">
    <source>
        <dbReference type="ARBA" id="ARBA00001933"/>
    </source>
</evidence>
<evidence type="ECO:0000313" key="12">
    <source>
        <dbReference type="EMBL" id="GAA2509938.1"/>
    </source>
</evidence>
<evidence type="ECO:0000256" key="7">
    <source>
        <dbReference type="ARBA" id="ARBA00023004"/>
    </source>
</evidence>
<keyword evidence="7" id="KW-0408">Iron</keyword>
<dbReference type="PIRSF" id="PIRSF005572">
    <property type="entry name" value="NifS"/>
    <property type="match status" value="1"/>
</dbReference>
<evidence type="ECO:0000256" key="5">
    <source>
        <dbReference type="ARBA" id="ARBA00022723"/>
    </source>
</evidence>
<dbReference type="InterPro" id="IPR015421">
    <property type="entry name" value="PyrdxlP-dep_Trfase_major"/>
</dbReference>
<dbReference type="RefSeq" id="WP_346077801.1">
    <property type="nucleotide sequence ID" value="NZ_BAAATL010000049.1"/>
</dbReference>
<dbReference type="Gene3D" id="3.40.640.10">
    <property type="entry name" value="Type I PLP-dependent aspartate aminotransferase-like (Major domain)"/>
    <property type="match status" value="1"/>
</dbReference>
<sequence length="386" mass="40126">MTSRPIYLDHQATTPLDERVLREMLPFLTSEYGNPSSPHAYGRVAAGAVRAARRRVAELVGAKSDLEVVFTSGATEADHLAIVGASLAARPRGGHLVTTAIEHKAVLAACRRLVDHHGYTLTRVGVDRHGCVHPADIAAALTPHTVLVSVMHANNEIGTLQRLAAIAEITTPRGIVLHTDAAQSAGCGLLDVEELGVDLASLSAHKLHGPKGIGALYVRGGLRITAQQTGGGQERGLRAGTPNVPAIVGFGAAAHLITADVVLPPTCIRALRDRLQDRLLSAIPGAGVNGHPHRRLPGNLSLTLPGIEAADLLDRLPGIAASTGSACNTGSGEPSHVLTAIGLTRAQARATLRFSLGRTTTATDVDQAARLIIRTAHALAPTPSKA</sequence>
<protein>
    <recommendedName>
        <fullName evidence="3">cysteine desulfurase</fullName>
        <ecNumber evidence="3">2.8.1.7</ecNumber>
    </recommendedName>
</protein>
<gene>
    <name evidence="12" type="primary">nifS</name>
    <name evidence="12" type="ORF">GCM10010422_71910</name>
</gene>
<dbReference type="PANTHER" id="PTHR11601:SF34">
    <property type="entry name" value="CYSTEINE DESULFURASE"/>
    <property type="match status" value="1"/>
</dbReference>
<feature type="domain" description="Aminotransferase class V" evidence="11">
    <location>
        <begin position="6"/>
        <end position="367"/>
    </location>
</feature>
<dbReference type="EMBL" id="BAAATL010000049">
    <property type="protein sequence ID" value="GAA2509938.1"/>
    <property type="molecule type" value="Genomic_DNA"/>
</dbReference>
<comment type="caution">
    <text evidence="12">The sequence shown here is derived from an EMBL/GenBank/DDBJ whole genome shotgun (WGS) entry which is preliminary data.</text>
</comment>
<keyword evidence="8" id="KW-0411">Iron-sulfur</keyword>
<proteinExistence type="inferred from homology"/>
<dbReference type="PROSITE" id="PS00595">
    <property type="entry name" value="AA_TRANSFER_CLASS_5"/>
    <property type="match status" value="1"/>
</dbReference>
<dbReference type="PANTHER" id="PTHR11601">
    <property type="entry name" value="CYSTEINE DESULFURYLASE FAMILY MEMBER"/>
    <property type="match status" value="1"/>
</dbReference>
<evidence type="ECO:0000256" key="2">
    <source>
        <dbReference type="ARBA" id="ARBA00006490"/>
    </source>
</evidence>
<keyword evidence="4" id="KW-0808">Transferase</keyword>
<keyword evidence="6" id="KW-0663">Pyridoxal phosphate</keyword>
<dbReference type="Gene3D" id="3.90.1150.10">
    <property type="entry name" value="Aspartate Aminotransferase, domain 1"/>
    <property type="match status" value="1"/>
</dbReference>
<dbReference type="Proteomes" id="UP001501721">
    <property type="component" value="Unassembled WGS sequence"/>
</dbReference>
<keyword evidence="5" id="KW-0479">Metal-binding</keyword>
<dbReference type="InterPro" id="IPR016454">
    <property type="entry name" value="Cysteine_dSase"/>
</dbReference>
<organism evidence="12 13">
    <name type="scientific">Streptomyces graminearus</name>
    <dbReference type="NCBI Taxonomy" id="284030"/>
    <lineage>
        <taxon>Bacteria</taxon>
        <taxon>Bacillati</taxon>
        <taxon>Actinomycetota</taxon>
        <taxon>Actinomycetes</taxon>
        <taxon>Kitasatosporales</taxon>
        <taxon>Streptomycetaceae</taxon>
        <taxon>Streptomyces</taxon>
    </lineage>
</organism>
<evidence type="ECO:0000256" key="8">
    <source>
        <dbReference type="ARBA" id="ARBA00023014"/>
    </source>
</evidence>
<evidence type="ECO:0000256" key="10">
    <source>
        <dbReference type="RuleBase" id="RU004504"/>
    </source>
</evidence>
<accession>A0ABP6A3H3</accession>
<dbReference type="Pfam" id="PF00266">
    <property type="entry name" value="Aminotran_5"/>
    <property type="match status" value="1"/>
</dbReference>
<dbReference type="EC" id="2.8.1.7" evidence="3"/>
<evidence type="ECO:0000256" key="3">
    <source>
        <dbReference type="ARBA" id="ARBA00012239"/>
    </source>
</evidence>
<evidence type="ECO:0000256" key="9">
    <source>
        <dbReference type="ARBA" id="ARBA00050776"/>
    </source>
</evidence>
<name>A0ABP6A3H3_9ACTN</name>
<reference evidence="13" key="1">
    <citation type="journal article" date="2019" name="Int. J. Syst. Evol. Microbiol.">
        <title>The Global Catalogue of Microorganisms (GCM) 10K type strain sequencing project: providing services to taxonomists for standard genome sequencing and annotation.</title>
        <authorList>
            <consortium name="The Broad Institute Genomics Platform"/>
            <consortium name="The Broad Institute Genome Sequencing Center for Infectious Disease"/>
            <person name="Wu L."/>
            <person name="Ma J."/>
        </authorList>
    </citation>
    <scope>NUCLEOTIDE SEQUENCE [LARGE SCALE GENOMIC DNA]</scope>
    <source>
        <strain evidence="13">JCM 6923</strain>
    </source>
</reference>
<evidence type="ECO:0000313" key="13">
    <source>
        <dbReference type="Proteomes" id="UP001501721"/>
    </source>
</evidence>
<dbReference type="SUPFAM" id="SSF53383">
    <property type="entry name" value="PLP-dependent transferases"/>
    <property type="match status" value="1"/>
</dbReference>
<evidence type="ECO:0000256" key="4">
    <source>
        <dbReference type="ARBA" id="ARBA00022679"/>
    </source>
</evidence>
<dbReference type="InterPro" id="IPR020578">
    <property type="entry name" value="Aminotrans_V_PyrdxlP_BS"/>
</dbReference>
<evidence type="ECO:0000259" key="11">
    <source>
        <dbReference type="Pfam" id="PF00266"/>
    </source>
</evidence>
<evidence type="ECO:0000256" key="6">
    <source>
        <dbReference type="ARBA" id="ARBA00022898"/>
    </source>
</evidence>
<comment type="cofactor">
    <cofactor evidence="1 10">
        <name>pyridoxal 5'-phosphate</name>
        <dbReference type="ChEBI" id="CHEBI:597326"/>
    </cofactor>
</comment>
<comment type="similarity">
    <text evidence="2">Belongs to the class-V pyridoxal-phosphate-dependent aminotransferase family. NifS/IscS subfamily.</text>
</comment>
<dbReference type="InterPro" id="IPR015424">
    <property type="entry name" value="PyrdxlP-dep_Trfase"/>
</dbReference>
<dbReference type="InterPro" id="IPR015422">
    <property type="entry name" value="PyrdxlP-dep_Trfase_small"/>
</dbReference>
<dbReference type="InterPro" id="IPR000192">
    <property type="entry name" value="Aminotrans_V_dom"/>
</dbReference>
<keyword evidence="13" id="KW-1185">Reference proteome</keyword>